<organism evidence="1 2">
    <name type="scientific">Aquisphaera giovannonii</name>
    <dbReference type="NCBI Taxonomy" id="406548"/>
    <lineage>
        <taxon>Bacteria</taxon>
        <taxon>Pseudomonadati</taxon>
        <taxon>Planctomycetota</taxon>
        <taxon>Planctomycetia</taxon>
        <taxon>Isosphaerales</taxon>
        <taxon>Isosphaeraceae</taxon>
        <taxon>Aquisphaera</taxon>
    </lineage>
</organism>
<protein>
    <submittedName>
        <fullName evidence="1">Uncharacterized protein</fullName>
    </submittedName>
</protein>
<keyword evidence="2" id="KW-1185">Reference proteome</keyword>
<gene>
    <name evidence="1" type="ORF">OJF2_76170</name>
</gene>
<dbReference type="EMBL" id="CP042997">
    <property type="protein sequence ID" value="QEH39005.1"/>
    <property type="molecule type" value="Genomic_DNA"/>
</dbReference>
<evidence type="ECO:0000313" key="2">
    <source>
        <dbReference type="Proteomes" id="UP000324233"/>
    </source>
</evidence>
<dbReference type="KEGG" id="agv:OJF2_76170"/>
<dbReference type="AlphaFoldDB" id="A0A5B9WG62"/>
<evidence type="ECO:0000313" key="1">
    <source>
        <dbReference type="EMBL" id="QEH39005.1"/>
    </source>
</evidence>
<proteinExistence type="predicted"/>
<reference evidence="1 2" key="1">
    <citation type="submission" date="2019-08" db="EMBL/GenBank/DDBJ databases">
        <title>Deep-cultivation of Planctomycetes and their phenomic and genomic characterization uncovers novel biology.</title>
        <authorList>
            <person name="Wiegand S."/>
            <person name="Jogler M."/>
            <person name="Boedeker C."/>
            <person name="Pinto D."/>
            <person name="Vollmers J."/>
            <person name="Rivas-Marin E."/>
            <person name="Kohn T."/>
            <person name="Peeters S.H."/>
            <person name="Heuer A."/>
            <person name="Rast P."/>
            <person name="Oberbeckmann S."/>
            <person name="Bunk B."/>
            <person name="Jeske O."/>
            <person name="Meyerdierks A."/>
            <person name="Storesund J.E."/>
            <person name="Kallscheuer N."/>
            <person name="Luecker S."/>
            <person name="Lage O.M."/>
            <person name="Pohl T."/>
            <person name="Merkel B.J."/>
            <person name="Hornburger P."/>
            <person name="Mueller R.-W."/>
            <person name="Bruemmer F."/>
            <person name="Labrenz M."/>
            <person name="Spormann A.M."/>
            <person name="Op den Camp H."/>
            <person name="Overmann J."/>
            <person name="Amann R."/>
            <person name="Jetten M.S.M."/>
            <person name="Mascher T."/>
            <person name="Medema M.H."/>
            <person name="Devos D.P."/>
            <person name="Kaster A.-K."/>
            <person name="Ovreas L."/>
            <person name="Rohde M."/>
            <person name="Galperin M.Y."/>
            <person name="Jogler C."/>
        </authorList>
    </citation>
    <scope>NUCLEOTIDE SEQUENCE [LARGE SCALE GENOMIC DNA]</scope>
    <source>
        <strain evidence="1 2">OJF2</strain>
    </source>
</reference>
<sequence length="77" mass="8217">MAIHEPLREIRGPGEFDVEYIDGTRERPLRGDGVLIVPPADDPKGCGGPSARLPSVETPPQLGGFRLWAIRSGAPAT</sequence>
<name>A0A5B9WG62_9BACT</name>
<accession>A0A5B9WG62</accession>
<dbReference type="Proteomes" id="UP000324233">
    <property type="component" value="Chromosome"/>
</dbReference>